<evidence type="ECO:0000313" key="2">
    <source>
        <dbReference type="EMBL" id="OGF30454.1"/>
    </source>
</evidence>
<name>A0A1F5SUQ9_9BACT</name>
<dbReference type="AlphaFoldDB" id="A0A1F5SUQ9"/>
<evidence type="ECO:0000256" key="1">
    <source>
        <dbReference type="SAM" id="Phobius"/>
    </source>
</evidence>
<keyword evidence="1" id="KW-0472">Membrane</keyword>
<keyword evidence="1" id="KW-0812">Transmembrane</keyword>
<dbReference type="EMBL" id="MFFY01000050">
    <property type="protein sequence ID" value="OGF30454.1"/>
    <property type="molecule type" value="Genomic_DNA"/>
</dbReference>
<dbReference type="Proteomes" id="UP000176915">
    <property type="component" value="Unassembled WGS sequence"/>
</dbReference>
<keyword evidence="1" id="KW-1133">Transmembrane helix</keyword>
<protein>
    <submittedName>
        <fullName evidence="2">Uncharacterized protein</fullName>
    </submittedName>
</protein>
<feature type="transmembrane region" description="Helical" evidence="1">
    <location>
        <begin position="15"/>
        <end position="34"/>
    </location>
</feature>
<accession>A0A1F5SUQ9</accession>
<sequence length="199" mass="23069">MIIDKIQKFNLKNKIIVNLVGFTLILFFLIYSVVIPSARDIRAMSKDIEEQRIDLEEKYLKGQSLRQLRENLKQIQPKLDLFDKIFINKNRELEFITTLENEANKAQVSQRINLSAPRAAENQEFQKNNLQLYAQGGFIRQLTYLLNLESLSYYVNVKLLELTLGESVGAAKINFKPPQTSPNQTNNINLSIDADTYWK</sequence>
<comment type="caution">
    <text evidence="2">The sequence shown here is derived from an EMBL/GenBank/DDBJ whole genome shotgun (WGS) entry which is preliminary data.</text>
</comment>
<gene>
    <name evidence="2" type="ORF">A3H09_03755</name>
</gene>
<evidence type="ECO:0000313" key="3">
    <source>
        <dbReference type="Proteomes" id="UP000176915"/>
    </source>
</evidence>
<organism evidence="2 3">
    <name type="scientific">Candidatus Falkowbacteria bacterium RIFCSPLOWO2_12_FULL_45_13</name>
    <dbReference type="NCBI Taxonomy" id="1797991"/>
    <lineage>
        <taxon>Bacteria</taxon>
        <taxon>Candidatus Falkowiibacteriota</taxon>
    </lineage>
</organism>
<reference evidence="2 3" key="1">
    <citation type="journal article" date="2016" name="Nat. Commun.">
        <title>Thousands of microbial genomes shed light on interconnected biogeochemical processes in an aquifer system.</title>
        <authorList>
            <person name="Anantharaman K."/>
            <person name="Brown C.T."/>
            <person name="Hug L.A."/>
            <person name="Sharon I."/>
            <person name="Castelle C.J."/>
            <person name="Probst A.J."/>
            <person name="Thomas B.C."/>
            <person name="Singh A."/>
            <person name="Wilkins M.J."/>
            <person name="Karaoz U."/>
            <person name="Brodie E.L."/>
            <person name="Williams K.H."/>
            <person name="Hubbard S.S."/>
            <person name="Banfield J.F."/>
        </authorList>
    </citation>
    <scope>NUCLEOTIDE SEQUENCE [LARGE SCALE GENOMIC DNA]</scope>
</reference>
<proteinExistence type="predicted"/>